<accession>D6PIF8</accession>
<organism evidence="1 2">
    <name type="scientific">uncultured phage MedDCM-OCT-S08-C41</name>
    <dbReference type="NCBI Taxonomy" id="743578"/>
    <lineage>
        <taxon>Viruses</taxon>
        <taxon>Duplodnaviria</taxon>
        <taxon>Heunggongvirae</taxon>
        <taxon>Uroviricota</taxon>
        <taxon>Caudoviricetes</taxon>
        <taxon>Autographivirales</taxon>
        <taxon>Powvirus</taxon>
        <taxon>Powvirus S08C41</taxon>
    </lineage>
</organism>
<name>D6PIF8_9CAUD</name>
<evidence type="ECO:0000313" key="2">
    <source>
        <dbReference type="Proteomes" id="UP000515342"/>
    </source>
</evidence>
<protein>
    <submittedName>
        <fullName evidence="1">Uncharacterized protein</fullName>
    </submittedName>
</protein>
<reference evidence="1 2" key="1">
    <citation type="journal article" date="2010" name="ISME J.">
        <title>Metagenome of the Mediterranean deep chlorophyll maximum studied by direct and fosmid library 454 pyrosequencing.</title>
        <authorList>
            <person name="Ghai R."/>
            <person name="Martin-Cuadrado A.B."/>
            <person name="Molto A.G."/>
            <person name="Heredia I.G."/>
            <person name="Cabrera R."/>
            <person name="Martin J."/>
            <person name="Verdu M."/>
            <person name="Deschamps P."/>
            <person name="Moreira D."/>
            <person name="Lopez-Garcia P."/>
            <person name="Mira A."/>
            <person name="Rodriguez-Valera F."/>
        </authorList>
    </citation>
    <scope>NUCLEOTIDE SEQUENCE [LARGE SCALE GENOMIC DNA]</scope>
</reference>
<keyword evidence="2" id="KW-1185">Reference proteome</keyword>
<dbReference type="EMBL" id="GU943073">
    <property type="protein sequence ID" value="ADD95509.1"/>
    <property type="molecule type" value="Genomic_DNA"/>
</dbReference>
<dbReference type="KEGG" id="vg:54998909"/>
<dbReference type="Proteomes" id="UP000515342">
    <property type="component" value="Segment"/>
</dbReference>
<proteinExistence type="predicted"/>
<sequence>MTTTTMDAPITCAADWYDALSLVDQERYDKIEEMCPEFSKLDADKCQEFLDILDDYGIEDADKFESAYCTQIDYAHNEQHYGEFVEYVVTEFDDKELPEFLVIDWQQSWYSNYRHDFIDIEFDGEVYFFFANF</sequence>
<dbReference type="RefSeq" id="YP_009808015.1">
    <property type="nucleotide sequence ID" value="NC_048034.1"/>
</dbReference>
<evidence type="ECO:0000313" key="1">
    <source>
        <dbReference type="EMBL" id="ADD95509.1"/>
    </source>
</evidence>
<dbReference type="GeneID" id="54998909"/>